<dbReference type="RefSeq" id="WP_213164038.1">
    <property type="nucleotide sequence ID" value="NZ_CP058214.1"/>
</dbReference>
<dbReference type="PANTHER" id="PTHR34109:SF1">
    <property type="entry name" value="VOC DOMAIN-CONTAINING PROTEIN"/>
    <property type="match status" value="1"/>
</dbReference>
<dbReference type="Gene3D" id="3.30.720.110">
    <property type="match status" value="1"/>
</dbReference>
<dbReference type="PROSITE" id="PS51819">
    <property type="entry name" value="VOC"/>
    <property type="match status" value="1"/>
</dbReference>
<dbReference type="InterPro" id="IPR029068">
    <property type="entry name" value="Glyas_Bleomycin-R_OHBP_Dase"/>
</dbReference>
<dbReference type="KEGG" id="kmn:HW532_08910"/>
<dbReference type="InterPro" id="IPR037523">
    <property type="entry name" value="VOC_core"/>
</dbReference>
<evidence type="ECO:0000313" key="3">
    <source>
        <dbReference type="Proteomes" id="UP000593594"/>
    </source>
</evidence>
<dbReference type="PANTHER" id="PTHR34109">
    <property type="entry name" value="BNAUNNG04460D PROTEIN-RELATED"/>
    <property type="match status" value="1"/>
</dbReference>
<dbReference type="EMBL" id="CP058214">
    <property type="protein sequence ID" value="QPC42803.1"/>
    <property type="molecule type" value="Genomic_DNA"/>
</dbReference>
<gene>
    <name evidence="2" type="ORF">HW532_08910</name>
</gene>
<evidence type="ECO:0000313" key="2">
    <source>
        <dbReference type="EMBL" id="QPC42803.1"/>
    </source>
</evidence>
<feature type="domain" description="VOC" evidence="1">
    <location>
        <begin position="2"/>
        <end position="127"/>
    </location>
</feature>
<organism evidence="2 3">
    <name type="scientific">Kaustia mangrovi</name>
    <dbReference type="NCBI Taxonomy" id="2593653"/>
    <lineage>
        <taxon>Bacteria</taxon>
        <taxon>Pseudomonadati</taxon>
        <taxon>Pseudomonadota</taxon>
        <taxon>Alphaproteobacteria</taxon>
        <taxon>Hyphomicrobiales</taxon>
        <taxon>Parvibaculaceae</taxon>
        <taxon>Kaustia</taxon>
    </lineage>
</organism>
<dbReference type="SUPFAM" id="SSF54593">
    <property type="entry name" value="Glyoxalase/Bleomycin resistance protein/Dihydroxybiphenyl dioxygenase"/>
    <property type="match status" value="1"/>
</dbReference>
<dbReference type="Proteomes" id="UP000593594">
    <property type="component" value="Chromosome"/>
</dbReference>
<name>A0A7S8C3N9_9HYPH</name>
<protein>
    <submittedName>
        <fullName evidence="2">VOC family protein</fullName>
    </submittedName>
</protein>
<dbReference type="CDD" id="cd07246">
    <property type="entry name" value="VOC_like"/>
    <property type="match status" value="1"/>
</dbReference>
<proteinExistence type="predicted"/>
<dbReference type="Gene3D" id="3.30.720.120">
    <property type="match status" value="1"/>
</dbReference>
<dbReference type="Pfam" id="PF00903">
    <property type="entry name" value="Glyoxalase"/>
    <property type="match status" value="1"/>
</dbReference>
<accession>A0A7S8C3N9</accession>
<evidence type="ECO:0000259" key="1">
    <source>
        <dbReference type="PROSITE" id="PS51819"/>
    </source>
</evidence>
<dbReference type="InterPro" id="IPR004360">
    <property type="entry name" value="Glyas_Fos-R_dOase_dom"/>
</dbReference>
<sequence length="150" mass="16718">MAIHELFAYLRVKNAGRAVEFYKQAFGASELFRLVEPDGRIGHVELKFGDAIVMLSDEYPEMDCYAPDPDGGNGFLIHLHVDDADAMIAAAVEAGARLVRPAQDHFYGERSGTVRDPFGHDWMLGHSIEEVEPDEMQRRYTALMEGEGSS</sequence>
<dbReference type="AlphaFoldDB" id="A0A7S8C3N9"/>
<keyword evidence="3" id="KW-1185">Reference proteome</keyword>
<reference evidence="2 3" key="1">
    <citation type="submission" date="2020-06" db="EMBL/GenBank/DDBJ databases">
        <title>Genome sequence of 2 isolates from Red Sea Mangroves.</title>
        <authorList>
            <person name="Sefrji F."/>
            <person name="Michoud G."/>
            <person name="Merlino G."/>
            <person name="Daffonchio D."/>
        </authorList>
    </citation>
    <scope>NUCLEOTIDE SEQUENCE [LARGE SCALE GENOMIC DNA]</scope>
    <source>
        <strain evidence="2 3">R1DC25</strain>
    </source>
</reference>